<dbReference type="InterPro" id="IPR038706">
    <property type="entry name" value="Type_VI_SciN-like_sf"/>
</dbReference>
<reference evidence="1" key="1">
    <citation type="submission" date="2018-06" db="EMBL/GenBank/DDBJ databases">
        <authorList>
            <person name="Zhirakovskaya E."/>
        </authorList>
    </citation>
    <scope>NUCLEOTIDE SEQUENCE</scope>
</reference>
<dbReference type="PANTHER" id="PTHR37625:SF4">
    <property type="entry name" value="OUTER MEMBRANE LIPOPROTEIN"/>
    <property type="match status" value="1"/>
</dbReference>
<dbReference type="PROSITE" id="PS51257">
    <property type="entry name" value="PROKAR_LIPOPROTEIN"/>
    <property type="match status" value="1"/>
</dbReference>
<evidence type="ECO:0008006" key="2">
    <source>
        <dbReference type="Google" id="ProtNLM"/>
    </source>
</evidence>
<dbReference type="Pfam" id="PF12790">
    <property type="entry name" value="T6SS-SciN"/>
    <property type="match status" value="1"/>
</dbReference>
<dbReference type="InterPro" id="IPR017734">
    <property type="entry name" value="T6SS_SciN"/>
</dbReference>
<evidence type="ECO:0000313" key="1">
    <source>
        <dbReference type="EMBL" id="VAW89211.1"/>
    </source>
</evidence>
<proteinExistence type="predicted"/>
<dbReference type="NCBIfam" id="TIGR03352">
    <property type="entry name" value="VI_chp_3"/>
    <property type="match status" value="1"/>
</dbReference>
<dbReference type="PANTHER" id="PTHR37625">
    <property type="entry name" value="OUTER MEMBRANE LIPOPROTEIN-RELATED"/>
    <property type="match status" value="1"/>
</dbReference>
<dbReference type="AlphaFoldDB" id="A0A3B0ZCC1"/>
<dbReference type="Gene3D" id="2.60.40.4150">
    <property type="entry name" value="Type VI secretion system, lipoprotein SciN"/>
    <property type="match status" value="1"/>
</dbReference>
<protein>
    <recommendedName>
        <fullName evidence="2">Type VI secretion lipoprotein/VasD</fullName>
    </recommendedName>
</protein>
<sequence length="180" mass="20162">MYLSRIITLLAMVFVLLAGTACTKLNTKVGGMLDLDSDLLISFFVEADVNPDDNKIPSPLIIRMYELKSPKIFKKANFIDIYEKDEEVLGADLVAKQTLKHIQPGENGKVSFVLSEETAYVGLFAEFLKYKDAKYKAVIPIAQTNVFSSTANIRLFGNQLILVSDRNDKAIQEDTDEFDN</sequence>
<organism evidence="1">
    <name type="scientific">hydrothermal vent metagenome</name>
    <dbReference type="NCBI Taxonomy" id="652676"/>
    <lineage>
        <taxon>unclassified sequences</taxon>
        <taxon>metagenomes</taxon>
        <taxon>ecological metagenomes</taxon>
    </lineage>
</organism>
<accession>A0A3B0ZCC1</accession>
<gene>
    <name evidence="1" type="ORF">MNBD_GAMMA18-192</name>
</gene>
<name>A0A3B0ZCC1_9ZZZZ</name>
<dbReference type="EMBL" id="UOFP01000260">
    <property type="protein sequence ID" value="VAW89211.1"/>
    <property type="molecule type" value="Genomic_DNA"/>
</dbReference>